<comment type="caution">
    <text evidence="1">The sequence shown here is derived from an EMBL/GenBank/DDBJ whole genome shotgun (WGS) entry which is preliminary data.</text>
</comment>
<sequence>MKWLKLLIDLALIIIPGLALKGKKDIEQELTIAQSAVELLTKDLSPEAKGQVFEDAVLSLKFVQDIKGRGAKKIDKAKNRLYKKFF</sequence>
<protein>
    <submittedName>
        <fullName evidence="1">Uncharacterized protein</fullName>
    </submittedName>
</protein>
<accession>X1E4E3</accession>
<dbReference type="AlphaFoldDB" id="X1E4E3"/>
<organism evidence="1">
    <name type="scientific">marine sediment metagenome</name>
    <dbReference type="NCBI Taxonomy" id="412755"/>
    <lineage>
        <taxon>unclassified sequences</taxon>
        <taxon>metagenomes</taxon>
        <taxon>ecological metagenomes</taxon>
    </lineage>
</organism>
<dbReference type="EMBL" id="BARU01003785">
    <property type="protein sequence ID" value="GAH27417.1"/>
    <property type="molecule type" value="Genomic_DNA"/>
</dbReference>
<reference evidence="1" key="1">
    <citation type="journal article" date="2014" name="Front. Microbiol.">
        <title>High frequency of phylogenetically diverse reductive dehalogenase-homologous genes in deep subseafloor sedimentary metagenomes.</title>
        <authorList>
            <person name="Kawai M."/>
            <person name="Futagami T."/>
            <person name="Toyoda A."/>
            <person name="Takaki Y."/>
            <person name="Nishi S."/>
            <person name="Hori S."/>
            <person name="Arai W."/>
            <person name="Tsubouchi T."/>
            <person name="Morono Y."/>
            <person name="Uchiyama I."/>
            <person name="Ito T."/>
            <person name="Fujiyama A."/>
            <person name="Inagaki F."/>
            <person name="Takami H."/>
        </authorList>
    </citation>
    <scope>NUCLEOTIDE SEQUENCE</scope>
    <source>
        <strain evidence="1">Expedition CK06-06</strain>
    </source>
</reference>
<evidence type="ECO:0000313" key="1">
    <source>
        <dbReference type="EMBL" id="GAH27417.1"/>
    </source>
</evidence>
<gene>
    <name evidence="1" type="ORF">S03H2_07973</name>
</gene>
<name>X1E4E3_9ZZZZ</name>
<proteinExistence type="predicted"/>